<accession>A0A9N9XX66</accession>
<name>A0A9N9XX66_9HYPO</name>
<comment type="caution">
    <text evidence="1">The sequence shown here is derived from an EMBL/GenBank/DDBJ whole genome shotgun (WGS) entry which is preliminary data.</text>
</comment>
<evidence type="ECO:0000313" key="1">
    <source>
        <dbReference type="EMBL" id="CAG9980762.1"/>
    </source>
</evidence>
<dbReference type="EMBL" id="CABFNO020001317">
    <property type="protein sequence ID" value="CAG9980762.1"/>
    <property type="molecule type" value="Genomic_DNA"/>
</dbReference>
<proteinExistence type="predicted"/>
<sequence length="90" mass="9466">MRHSTKFGELGFGRVPDLGGIDVAADELLEVRRQGSAVDLGSGSRPAHALGDVEDDAGEAVLVDPDLLVVRDFSEFAAQPPVSPARLGLR</sequence>
<organism evidence="1 2">
    <name type="scientific">Clonostachys byssicola</name>
    <dbReference type="NCBI Taxonomy" id="160290"/>
    <lineage>
        <taxon>Eukaryota</taxon>
        <taxon>Fungi</taxon>
        <taxon>Dikarya</taxon>
        <taxon>Ascomycota</taxon>
        <taxon>Pezizomycotina</taxon>
        <taxon>Sordariomycetes</taxon>
        <taxon>Hypocreomycetidae</taxon>
        <taxon>Hypocreales</taxon>
        <taxon>Bionectriaceae</taxon>
        <taxon>Clonostachys</taxon>
    </lineage>
</organism>
<evidence type="ECO:0000313" key="2">
    <source>
        <dbReference type="Proteomes" id="UP000754883"/>
    </source>
</evidence>
<dbReference type="OrthoDB" id="10467495at2759"/>
<reference evidence="1 2" key="2">
    <citation type="submission" date="2021-10" db="EMBL/GenBank/DDBJ databases">
        <authorList>
            <person name="Piombo E."/>
        </authorList>
    </citation>
    <scope>NUCLEOTIDE SEQUENCE [LARGE SCALE GENOMIC DNA]</scope>
</reference>
<reference evidence="2" key="1">
    <citation type="submission" date="2019-06" db="EMBL/GenBank/DDBJ databases">
        <authorList>
            <person name="Broberg M."/>
        </authorList>
    </citation>
    <scope>NUCLEOTIDE SEQUENCE [LARGE SCALE GENOMIC DNA]</scope>
</reference>
<protein>
    <submittedName>
        <fullName evidence="1">Uncharacterized protein</fullName>
    </submittedName>
</protein>
<gene>
    <name evidence="1" type="ORF">CBYS24578_00007621</name>
</gene>
<dbReference type="AlphaFoldDB" id="A0A9N9XX66"/>
<dbReference type="Proteomes" id="UP000754883">
    <property type="component" value="Unassembled WGS sequence"/>
</dbReference>
<keyword evidence="2" id="KW-1185">Reference proteome</keyword>